<feature type="transmembrane region" description="Helical" evidence="1">
    <location>
        <begin position="130"/>
        <end position="155"/>
    </location>
</feature>
<dbReference type="KEGG" id="mmb:Mmol_0279"/>
<dbReference type="STRING" id="583345.Mmol_0279"/>
<evidence type="ECO:0000313" key="2">
    <source>
        <dbReference type="EMBL" id="ACT47189.1"/>
    </source>
</evidence>
<keyword evidence="3" id="KW-1185">Reference proteome</keyword>
<dbReference type="HOGENOM" id="CLU_086387_1_0_4"/>
<sequence length="207" mass="22368">MFYLTIIIKAKPSEAAPTMLTLSKTQQIFIGVVLAALIIVTRGHHFASINSLPSASLAVFFLAGLYLRPAIMFPALLALCTGLDLYSVYFQGVSNFCVTPAYGFLLPAYGSMWLAGRWFAKHYSFSSKAILPLVGSATVAGIASEIFSSGGFYFFGGRYPDPTIAEFGARLIKYAPRQFENIGFWLAVAAVVHITFALASGLNRAKA</sequence>
<name>C6WSU7_METML</name>
<keyword evidence="1" id="KW-1133">Transmembrane helix</keyword>
<accession>C6WSU7</accession>
<feature type="transmembrane region" description="Helical" evidence="1">
    <location>
        <begin position="89"/>
        <end position="109"/>
    </location>
</feature>
<dbReference type="EMBL" id="CP001672">
    <property type="protein sequence ID" value="ACT47189.1"/>
    <property type="molecule type" value="Genomic_DNA"/>
</dbReference>
<dbReference type="Proteomes" id="UP000002742">
    <property type="component" value="Chromosome"/>
</dbReference>
<dbReference type="AlphaFoldDB" id="C6WSU7"/>
<reference evidence="2 3" key="2">
    <citation type="journal article" date="2011" name="J. Bacteriol.">
        <title>Genomes of three methylotrophs from a single niche uncover genetic and metabolic divergence of Methylophilaceae.</title>
        <authorList>
            <person name="Lapidus A."/>
            <person name="Clum A."/>
            <person name="Labutti K."/>
            <person name="Kaluzhnaya M.G."/>
            <person name="Lim S."/>
            <person name="Beck D.A."/>
            <person name="Glavina Del Rio T."/>
            <person name="Nolan M."/>
            <person name="Mavromatis K."/>
            <person name="Huntemann M."/>
            <person name="Lucas S."/>
            <person name="Lidstrom M.E."/>
            <person name="Ivanova N."/>
            <person name="Chistoserdova L."/>
        </authorList>
    </citation>
    <scope>NUCLEOTIDE SEQUENCE [LARGE SCALE GENOMIC DNA]</scope>
    <source>
        <strain evidence="3">JLW8 / ATCC BAA-1282 / DSM 17540</strain>
    </source>
</reference>
<dbReference type="eggNOG" id="ENOG5031HBY">
    <property type="taxonomic scope" value="Bacteria"/>
</dbReference>
<dbReference type="RefSeq" id="WP_012777646.1">
    <property type="nucleotide sequence ID" value="NC_012968.1"/>
</dbReference>
<organism evidence="2 3">
    <name type="scientific">Methylotenera mobilis (strain JLW8 / ATCC BAA-1282 / DSM 17540)</name>
    <dbReference type="NCBI Taxonomy" id="583345"/>
    <lineage>
        <taxon>Bacteria</taxon>
        <taxon>Pseudomonadati</taxon>
        <taxon>Pseudomonadota</taxon>
        <taxon>Betaproteobacteria</taxon>
        <taxon>Nitrosomonadales</taxon>
        <taxon>Methylophilaceae</taxon>
        <taxon>Methylotenera</taxon>
    </lineage>
</organism>
<feature type="transmembrane region" description="Helical" evidence="1">
    <location>
        <begin position="28"/>
        <end position="45"/>
    </location>
</feature>
<evidence type="ECO:0008006" key="4">
    <source>
        <dbReference type="Google" id="ProtNLM"/>
    </source>
</evidence>
<evidence type="ECO:0000313" key="3">
    <source>
        <dbReference type="Proteomes" id="UP000002742"/>
    </source>
</evidence>
<feature type="transmembrane region" description="Helical" evidence="1">
    <location>
        <begin position="182"/>
        <end position="202"/>
    </location>
</feature>
<gene>
    <name evidence="2" type="ordered locus">Mmol_0279</name>
</gene>
<keyword evidence="1" id="KW-0472">Membrane</keyword>
<keyword evidence="1" id="KW-0812">Transmembrane</keyword>
<feature type="transmembrane region" description="Helical" evidence="1">
    <location>
        <begin position="57"/>
        <end position="77"/>
    </location>
</feature>
<protein>
    <recommendedName>
        <fullName evidence="4">Cobalamin ABC transporter</fullName>
    </recommendedName>
</protein>
<evidence type="ECO:0000256" key="1">
    <source>
        <dbReference type="SAM" id="Phobius"/>
    </source>
</evidence>
<proteinExistence type="predicted"/>
<reference evidence="3" key="1">
    <citation type="submission" date="2009-07" db="EMBL/GenBank/DDBJ databases">
        <title>Complete sequence of Methylotenera mobilis JLW8.</title>
        <authorList>
            <consortium name="US DOE Joint Genome Institute"/>
            <person name="Lucas S."/>
            <person name="Copeland A."/>
            <person name="Lapidus A."/>
            <person name="Glavina del Rio T."/>
            <person name="Tice H."/>
            <person name="Bruce D."/>
            <person name="Goodwin L."/>
            <person name="Pitluck S."/>
            <person name="LaButti K.M."/>
            <person name="Clum A."/>
            <person name="Larimer F."/>
            <person name="Land M."/>
            <person name="Hauser L."/>
            <person name="Kyrpides N."/>
            <person name="Mikhailova N."/>
            <person name="Kayluzhnaya M."/>
            <person name="Chistoserdova L."/>
        </authorList>
    </citation>
    <scope>NUCLEOTIDE SEQUENCE [LARGE SCALE GENOMIC DNA]</scope>
    <source>
        <strain evidence="3">JLW8 / ATCC BAA-1282 / DSM 17540</strain>
    </source>
</reference>